<dbReference type="AlphaFoldDB" id="E0S0T8"/>
<gene>
    <name evidence="2" type="ordered locus">bpr_I0668</name>
</gene>
<dbReference type="InterPro" id="IPR027304">
    <property type="entry name" value="Trigger_fact/SurA_dom_sf"/>
</dbReference>
<dbReference type="Proteomes" id="UP000001299">
    <property type="component" value="Chromosome 1"/>
</dbReference>
<proteinExistence type="predicted"/>
<dbReference type="STRING" id="515622.bpr_I0668"/>
<keyword evidence="1" id="KW-0472">Membrane</keyword>
<evidence type="ECO:0000313" key="3">
    <source>
        <dbReference type="Proteomes" id="UP000001299"/>
    </source>
</evidence>
<dbReference type="SUPFAM" id="SSF109998">
    <property type="entry name" value="Triger factor/SurA peptide-binding domain-like"/>
    <property type="match status" value="1"/>
</dbReference>
<evidence type="ECO:0000313" key="2">
    <source>
        <dbReference type="EMBL" id="ADL33413.1"/>
    </source>
</evidence>
<keyword evidence="1" id="KW-0812">Transmembrane</keyword>
<name>E0S0T8_BUTPB</name>
<dbReference type="eggNOG" id="ENOG5032QT6">
    <property type="taxonomic scope" value="Bacteria"/>
</dbReference>
<evidence type="ECO:0000256" key="1">
    <source>
        <dbReference type="SAM" id="Phobius"/>
    </source>
</evidence>
<organism evidence="2 3">
    <name type="scientific">Butyrivibrio proteoclasticus (strain ATCC 51982 / DSM 14932 / B316)</name>
    <name type="common">Clostridium proteoclasticum</name>
    <dbReference type="NCBI Taxonomy" id="515622"/>
    <lineage>
        <taxon>Bacteria</taxon>
        <taxon>Bacillati</taxon>
        <taxon>Bacillota</taxon>
        <taxon>Clostridia</taxon>
        <taxon>Lachnospirales</taxon>
        <taxon>Lachnospiraceae</taxon>
        <taxon>Butyrivibrio</taxon>
    </lineage>
</organism>
<dbReference type="HOGENOM" id="CLU_1254376_0_0_9"/>
<dbReference type="RefSeq" id="WP_013280069.1">
    <property type="nucleotide sequence ID" value="NC_014387.1"/>
</dbReference>
<feature type="transmembrane region" description="Helical" evidence="1">
    <location>
        <begin position="9"/>
        <end position="29"/>
    </location>
</feature>
<protein>
    <submittedName>
        <fullName evidence="2">Uncharacterized protein</fullName>
    </submittedName>
</protein>
<dbReference type="EMBL" id="CP001810">
    <property type="protein sequence ID" value="ADL33413.1"/>
    <property type="molecule type" value="Genomic_DNA"/>
</dbReference>
<accession>E0S0T8</accession>
<reference evidence="2 3" key="1">
    <citation type="journal article" date="2010" name="PLoS ONE">
        <title>The glycobiome of the rumen bacterium Butyrivibrio proteoclasticus B316(T) highlights adaptation to a polysaccharide-rich environment.</title>
        <authorList>
            <person name="Kelly W.J."/>
            <person name="Leahy S.C."/>
            <person name="Altermann E."/>
            <person name="Yeoman C.J."/>
            <person name="Dunne J.C."/>
            <person name="Kong Z."/>
            <person name="Pacheco D.M."/>
            <person name="Li D."/>
            <person name="Noel S.J."/>
            <person name="Moon C.D."/>
            <person name="Cookson A.L."/>
            <person name="Attwood G.T."/>
        </authorList>
    </citation>
    <scope>NUCLEOTIDE SEQUENCE [LARGE SCALE GENOMIC DNA]</scope>
    <source>
        <strain evidence="3">ATCC 51982 / DSM 14932 / B316</strain>
    </source>
</reference>
<keyword evidence="1" id="KW-1133">Transmembrane helix</keyword>
<sequence length="229" mass="26037">MKKSAGKAVAVIIIANIFLIMFAFCGHIFSKFTYSDHLDEKVITVDDKDITLREFGYYIYEVEAFVQNQALLYDPENPGLWWNTHFSAGMDSQFVCDYAKKVAINMCIADEIYYRQALSQGLSLTSNEEAQVLDDVSNLINNMDSRQLLSTGLDEKIIFDISKKHALASKCAEKLVKDRNLAAYYEEPAGEVNWDGAYFQEKILPEHTIRMNDSVLDKITFGKITVNLL</sequence>
<dbReference type="KEGG" id="bpb:bpr_I0668"/>
<keyword evidence="3" id="KW-1185">Reference proteome</keyword>